<dbReference type="InterPro" id="IPR020846">
    <property type="entry name" value="MFS_dom"/>
</dbReference>
<dbReference type="InterPro" id="IPR036259">
    <property type="entry name" value="MFS_trans_sf"/>
</dbReference>
<feature type="transmembrane region" description="Helical" evidence="5">
    <location>
        <begin position="162"/>
        <end position="180"/>
    </location>
</feature>
<dbReference type="GO" id="GO:0016020">
    <property type="term" value="C:membrane"/>
    <property type="evidence" value="ECO:0007669"/>
    <property type="project" value="UniProtKB-SubCell"/>
</dbReference>
<dbReference type="SUPFAM" id="SSF103473">
    <property type="entry name" value="MFS general substrate transporter"/>
    <property type="match status" value="1"/>
</dbReference>
<dbReference type="Gene3D" id="1.20.1250.20">
    <property type="entry name" value="MFS general substrate transporter like domains"/>
    <property type="match status" value="2"/>
</dbReference>
<dbReference type="InterPro" id="IPR005828">
    <property type="entry name" value="MFS_sugar_transport-like"/>
</dbReference>
<feature type="transmembrane region" description="Helical" evidence="5">
    <location>
        <begin position="524"/>
        <end position="544"/>
    </location>
</feature>
<proteinExistence type="predicted"/>
<feature type="transmembrane region" description="Helical" evidence="5">
    <location>
        <begin position="128"/>
        <end position="150"/>
    </location>
</feature>
<name>A0A232F155_9HYME</name>
<feature type="domain" description="Major facilitator superfamily (MFS) profile" evidence="6">
    <location>
        <begin position="33"/>
        <end position="480"/>
    </location>
</feature>
<dbReference type="AlphaFoldDB" id="A0A232F155"/>
<dbReference type="PANTHER" id="PTHR48021">
    <property type="match status" value="1"/>
</dbReference>
<feature type="transmembrane region" description="Helical" evidence="5">
    <location>
        <begin position="355"/>
        <end position="377"/>
    </location>
</feature>
<feature type="transmembrane region" description="Helical" evidence="5">
    <location>
        <begin position="186"/>
        <end position="207"/>
    </location>
</feature>
<sequence>MKDRNVFQELKSNSEISNKPDEKSLKIRNVASQVIATMVCNFVKFSHGNLTTFTSLLLAELSRENSEIKITKDEQSWFASYFFMSPVGAILFGLLSHRIGSRVMLLVTSFTYTMACIVFHFATNSTMILVAQAFVGLMIPATVSCGTIYTTEIAQPHLRSPLTASGYLCVSFGALFAMLMGQFFKWKIIAIIMTIFPAIGFLGLLFLPDSPYWLAIETTFENAILGKGRLDKAELSLAWFRGWTSSDNVEDEFLRLKEANVKENEDIKNQKRSLRILIKPYMEKSLWIPMCIVLYVLIMFNLTGAESIKTYNVVIFRKIEIPFDIYLAGTIYDGVRIIGGTICMFSINTLGKRKLLFISLIGAGSAYLVVAIALLLMNLEIGSSTYLLWIPPVMMIFAAFIFSVGIEKIIYMLNSELLPTRFREIGMGMGRFVSTLLLSLLRKVFMYMVDTMTLQGVFLFFAINSFIAIVTFYFIIPETEGKSLIEIENHFAGKPSQTDKAQEPLVFALVVLLVKREIFNSSGYLYWIPPVMVILASFIFSVGIDKVSYMLNSELLPTRFREFGMGMGIDLHLLFY</sequence>
<dbReference type="GO" id="GO:0022857">
    <property type="term" value="F:transmembrane transporter activity"/>
    <property type="evidence" value="ECO:0007669"/>
    <property type="project" value="InterPro"/>
</dbReference>
<evidence type="ECO:0000256" key="3">
    <source>
        <dbReference type="ARBA" id="ARBA00022989"/>
    </source>
</evidence>
<feature type="transmembrane region" description="Helical" evidence="5">
    <location>
        <begin position="455"/>
        <end position="476"/>
    </location>
</feature>
<feature type="transmembrane region" description="Helical" evidence="5">
    <location>
        <begin position="78"/>
        <end position="96"/>
    </location>
</feature>
<feature type="transmembrane region" description="Helical" evidence="5">
    <location>
        <begin position="285"/>
        <end position="305"/>
    </location>
</feature>
<comment type="caution">
    <text evidence="7">The sequence shown here is derived from an EMBL/GenBank/DDBJ whole genome shotgun (WGS) entry which is preliminary data.</text>
</comment>
<keyword evidence="3 5" id="KW-1133">Transmembrane helix</keyword>
<comment type="subcellular location">
    <subcellularLocation>
        <location evidence="1">Membrane</location>
        <topology evidence="1">Multi-pass membrane protein</topology>
    </subcellularLocation>
</comment>
<organism evidence="7 8">
    <name type="scientific">Trichomalopsis sarcophagae</name>
    <dbReference type="NCBI Taxonomy" id="543379"/>
    <lineage>
        <taxon>Eukaryota</taxon>
        <taxon>Metazoa</taxon>
        <taxon>Ecdysozoa</taxon>
        <taxon>Arthropoda</taxon>
        <taxon>Hexapoda</taxon>
        <taxon>Insecta</taxon>
        <taxon>Pterygota</taxon>
        <taxon>Neoptera</taxon>
        <taxon>Endopterygota</taxon>
        <taxon>Hymenoptera</taxon>
        <taxon>Apocrita</taxon>
        <taxon>Proctotrupomorpha</taxon>
        <taxon>Chalcidoidea</taxon>
        <taxon>Pteromalidae</taxon>
        <taxon>Pteromalinae</taxon>
        <taxon>Trichomalopsis</taxon>
    </lineage>
</organism>
<feature type="transmembrane region" description="Helical" evidence="5">
    <location>
        <begin position="103"/>
        <end position="122"/>
    </location>
</feature>
<evidence type="ECO:0000256" key="4">
    <source>
        <dbReference type="ARBA" id="ARBA00023136"/>
    </source>
</evidence>
<keyword evidence="2 5" id="KW-0812">Transmembrane</keyword>
<evidence type="ECO:0000256" key="1">
    <source>
        <dbReference type="ARBA" id="ARBA00004141"/>
    </source>
</evidence>
<reference evidence="7 8" key="1">
    <citation type="journal article" date="2017" name="Curr. Biol.">
        <title>The Evolution of Venom by Co-option of Single-Copy Genes.</title>
        <authorList>
            <person name="Martinson E.O."/>
            <person name="Mrinalini"/>
            <person name="Kelkar Y.D."/>
            <person name="Chang C.H."/>
            <person name="Werren J.H."/>
        </authorList>
    </citation>
    <scope>NUCLEOTIDE SEQUENCE [LARGE SCALE GENOMIC DNA]</scope>
    <source>
        <strain evidence="7 8">Alberta</strain>
        <tissue evidence="7">Whole body</tissue>
    </source>
</reference>
<dbReference type="PANTHER" id="PTHR48021:SF39">
    <property type="entry name" value="MAJOR FACILITATOR SUPERFAMILY (MFS) PROFILE DOMAIN-CONTAINING PROTEIN"/>
    <property type="match status" value="1"/>
</dbReference>
<dbReference type="PROSITE" id="PS50850">
    <property type="entry name" value="MFS"/>
    <property type="match status" value="1"/>
</dbReference>
<dbReference type="Proteomes" id="UP000215335">
    <property type="component" value="Unassembled WGS sequence"/>
</dbReference>
<feature type="transmembrane region" description="Helical" evidence="5">
    <location>
        <begin position="389"/>
        <end position="411"/>
    </location>
</feature>
<gene>
    <name evidence="7" type="ORF">TSAR_010104</name>
</gene>
<dbReference type="Pfam" id="PF00083">
    <property type="entry name" value="Sugar_tr"/>
    <property type="match status" value="1"/>
</dbReference>
<evidence type="ECO:0000259" key="6">
    <source>
        <dbReference type="PROSITE" id="PS50850"/>
    </source>
</evidence>
<keyword evidence="8" id="KW-1185">Reference proteome</keyword>
<dbReference type="InterPro" id="IPR050549">
    <property type="entry name" value="MFS_Trehalose_Transporter"/>
</dbReference>
<dbReference type="STRING" id="543379.A0A232F155"/>
<accession>A0A232F155</accession>
<evidence type="ECO:0000313" key="8">
    <source>
        <dbReference type="Proteomes" id="UP000215335"/>
    </source>
</evidence>
<evidence type="ECO:0000256" key="5">
    <source>
        <dbReference type="SAM" id="Phobius"/>
    </source>
</evidence>
<protein>
    <recommendedName>
        <fullName evidence="6">Major facilitator superfamily (MFS) profile domain-containing protein</fullName>
    </recommendedName>
</protein>
<feature type="transmembrane region" description="Helical" evidence="5">
    <location>
        <begin position="432"/>
        <end position="449"/>
    </location>
</feature>
<dbReference type="EMBL" id="NNAY01001302">
    <property type="protein sequence ID" value="OXU24424.1"/>
    <property type="molecule type" value="Genomic_DNA"/>
</dbReference>
<evidence type="ECO:0000313" key="7">
    <source>
        <dbReference type="EMBL" id="OXU24424.1"/>
    </source>
</evidence>
<keyword evidence="4 5" id="KW-0472">Membrane</keyword>
<evidence type="ECO:0000256" key="2">
    <source>
        <dbReference type="ARBA" id="ARBA00022692"/>
    </source>
</evidence>